<keyword evidence="5" id="KW-0805">Transcription regulation</keyword>
<dbReference type="InterPro" id="IPR051061">
    <property type="entry name" value="Zinc_finger_trans_reg"/>
</dbReference>
<reference evidence="11 12" key="1">
    <citation type="journal article" date="2014" name="BMC Genomics">
        <title>Genome sequencing of four Aureobasidium pullulans varieties: biotechnological potential, stress tolerance, and description of new species.</title>
        <authorList>
            <person name="Gostin Ar C."/>
            <person name="Ohm R.A."/>
            <person name="Kogej T."/>
            <person name="Sonjak S."/>
            <person name="Turk M."/>
            <person name="Zajc J."/>
            <person name="Zalar P."/>
            <person name="Grube M."/>
            <person name="Sun H."/>
            <person name="Han J."/>
            <person name="Sharma A."/>
            <person name="Chiniquy J."/>
            <person name="Ngan C.Y."/>
            <person name="Lipzen A."/>
            <person name="Barry K."/>
            <person name="Grigoriev I.V."/>
            <person name="Gunde-Cimerman N."/>
        </authorList>
    </citation>
    <scope>NUCLEOTIDE SEQUENCE [LARGE SCALE GENOMIC DNA]</scope>
    <source>
        <strain evidence="11 12">EXF-2481</strain>
    </source>
</reference>
<dbReference type="SUPFAM" id="SSF57667">
    <property type="entry name" value="beta-beta-alpha zinc fingers"/>
    <property type="match status" value="1"/>
</dbReference>
<keyword evidence="12" id="KW-1185">Reference proteome</keyword>
<organism evidence="11 12">
    <name type="scientific">Aureobasidium subglaciale (strain EXF-2481)</name>
    <name type="common">Aureobasidium pullulans var. subglaciale</name>
    <dbReference type="NCBI Taxonomy" id="1043005"/>
    <lineage>
        <taxon>Eukaryota</taxon>
        <taxon>Fungi</taxon>
        <taxon>Dikarya</taxon>
        <taxon>Ascomycota</taxon>
        <taxon>Pezizomycotina</taxon>
        <taxon>Dothideomycetes</taxon>
        <taxon>Dothideomycetidae</taxon>
        <taxon>Dothideales</taxon>
        <taxon>Saccotheciaceae</taxon>
        <taxon>Aureobasidium</taxon>
    </lineage>
</organism>
<gene>
    <name evidence="11" type="ORF">AUEXF2481DRAFT_595558</name>
</gene>
<dbReference type="Proteomes" id="UP000030641">
    <property type="component" value="Unassembled WGS sequence"/>
</dbReference>
<name>A0A074YHS9_AURSE</name>
<feature type="domain" description="C2H2-type" evidence="10">
    <location>
        <begin position="20"/>
        <end position="47"/>
    </location>
</feature>
<dbReference type="STRING" id="1043005.A0A074YHS9"/>
<evidence type="ECO:0000256" key="4">
    <source>
        <dbReference type="ARBA" id="ARBA00022833"/>
    </source>
</evidence>
<dbReference type="AlphaFoldDB" id="A0A074YHS9"/>
<keyword evidence="6" id="KW-0804">Transcription</keyword>
<evidence type="ECO:0000256" key="3">
    <source>
        <dbReference type="ARBA" id="ARBA00022771"/>
    </source>
</evidence>
<dbReference type="InParanoid" id="A0A074YHS9"/>
<dbReference type="Gene3D" id="3.30.160.60">
    <property type="entry name" value="Classic Zinc Finger"/>
    <property type="match status" value="1"/>
</dbReference>
<dbReference type="InterPro" id="IPR013087">
    <property type="entry name" value="Znf_C2H2_type"/>
</dbReference>
<keyword evidence="3 8" id="KW-0863">Zinc-finger</keyword>
<keyword evidence="2" id="KW-0479">Metal-binding</keyword>
<dbReference type="EMBL" id="KL584754">
    <property type="protein sequence ID" value="KEQ97383.1"/>
    <property type="molecule type" value="Genomic_DNA"/>
</dbReference>
<sequence>MLVQKDETDSGYVSLNGKSLTCPQCGKAFKNKAEERKHSSTHSRPFKCHVKNCTNTKGFATSNDLERHQKDIHLIRPKHGPQNYYRCVLPTCSKRDKIWSRKDNFKAHITRMHKNMGIDIDHLIARSEMTPSPAEMEQLRRAKCAQTSNKSKGKQRTTKQMTTPQHSEIVSEADAGELAIPLWQTNVSDYMDDMPQEAAEMTRPEYRRGRVASMNVSNVVPRFSNGQALTQYGYSVVGGRHNSVDGAWDEVSDTSFAYSHESSAFGGGTSDFG</sequence>
<evidence type="ECO:0000256" key="8">
    <source>
        <dbReference type="PROSITE-ProRule" id="PRU00042"/>
    </source>
</evidence>
<evidence type="ECO:0000256" key="6">
    <source>
        <dbReference type="ARBA" id="ARBA00023163"/>
    </source>
</evidence>
<dbReference type="PROSITE" id="PS50157">
    <property type="entry name" value="ZINC_FINGER_C2H2_2"/>
    <property type="match status" value="1"/>
</dbReference>
<dbReference type="RefSeq" id="XP_013346050.1">
    <property type="nucleotide sequence ID" value="XM_013490596.1"/>
</dbReference>
<evidence type="ECO:0000313" key="11">
    <source>
        <dbReference type="EMBL" id="KEQ97383.1"/>
    </source>
</evidence>
<keyword evidence="7" id="KW-0539">Nucleus</keyword>
<comment type="subcellular location">
    <subcellularLocation>
        <location evidence="1">Nucleus</location>
    </subcellularLocation>
</comment>
<dbReference type="PANTHER" id="PTHR46179:SF13">
    <property type="entry name" value="C2H2-TYPE DOMAIN-CONTAINING PROTEIN"/>
    <property type="match status" value="1"/>
</dbReference>
<dbReference type="InterPro" id="IPR036236">
    <property type="entry name" value="Znf_C2H2_sf"/>
</dbReference>
<evidence type="ECO:0000256" key="5">
    <source>
        <dbReference type="ARBA" id="ARBA00023015"/>
    </source>
</evidence>
<dbReference type="GO" id="GO:0006357">
    <property type="term" value="P:regulation of transcription by RNA polymerase II"/>
    <property type="evidence" value="ECO:0007669"/>
    <property type="project" value="TreeGrafter"/>
</dbReference>
<dbReference type="GO" id="GO:0008270">
    <property type="term" value="F:zinc ion binding"/>
    <property type="evidence" value="ECO:0007669"/>
    <property type="project" value="UniProtKB-KW"/>
</dbReference>
<evidence type="ECO:0000259" key="10">
    <source>
        <dbReference type="PROSITE" id="PS50157"/>
    </source>
</evidence>
<dbReference type="HOGENOM" id="CLU_1019354_0_0_1"/>
<protein>
    <recommendedName>
        <fullName evidence="10">C2H2-type domain-containing protein</fullName>
    </recommendedName>
</protein>
<dbReference type="PROSITE" id="PS00028">
    <property type="entry name" value="ZINC_FINGER_C2H2_1"/>
    <property type="match status" value="1"/>
</dbReference>
<evidence type="ECO:0000256" key="1">
    <source>
        <dbReference type="ARBA" id="ARBA00004123"/>
    </source>
</evidence>
<dbReference type="OrthoDB" id="6077919at2759"/>
<keyword evidence="4" id="KW-0862">Zinc</keyword>
<proteinExistence type="predicted"/>
<dbReference type="GO" id="GO:0005634">
    <property type="term" value="C:nucleus"/>
    <property type="evidence" value="ECO:0007669"/>
    <property type="project" value="UniProtKB-SubCell"/>
</dbReference>
<dbReference type="SMART" id="SM00355">
    <property type="entry name" value="ZnF_C2H2"/>
    <property type="match status" value="3"/>
</dbReference>
<feature type="region of interest" description="Disordered" evidence="9">
    <location>
        <begin position="145"/>
        <end position="166"/>
    </location>
</feature>
<evidence type="ECO:0000256" key="2">
    <source>
        <dbReference type="ARBA" id="ARBA00022723"/>
    </source>
</evidence>
<accession>A0A074YHS9</accession>
<evidence type="ECO:0000256" key="9">
    <source>
        <dbReference type="SAM" id="MobiDB-lite"/>
    </source>
</evidence>
<evidence type="ECO:0000256" key="7">
    <source>
        <dbReference type="ARBA" id="ARBA00023242"/>
    </source>
</evidence>
<dbReference type="PANTHER" id="PTHR46179">
    <property type="entry name" value="ZINC FINGER PROTEIN"/>
    <property type="match status" value="1"/>
</dbReference>
<evidence type="ECO:0000313" key="12">
    <source>
        <dbReference type="Proteomes" id="UP000030641"/>
    </source>
</evidence>
<dbReference type="GeneID" id="25369294"/>